<name>A0A836C8Q1_9STRA</name>
<gene>
    <name evidence="4" type="ORF">JKP88DRAFT_203281</name>
</gene>
<keyword evidence="1" id="KW-0560">Oxidoreductase</keyword>
<dbReference type="InterPro" id="IPR001509">
    <property type="entry name" value="Epimerase_deHydtase"/>
</dbReference>
<evidence type="ECO:0000256" key="2">
    <source>
        <dbReference type="ARBA" id="ARBA00023445"/>
    </source>
</evidence>
<accession>A0A836C8Q1</accession>
<dbReference type="OrthoDB" id="2735536at2759"/>
<dbReference type="AlphaFoldDB" id="A0A836C8Q1"/>
<evidence type="ECO:0000313" key="4">
    <source>
        <dbReference type="EMBL" id="KAG5175973.1"/>
    </source>
</evidence>
<evidence type="ECO:0000256" key="1">
    <source>
        <dbReference type="ARBA" id="ARBA00023002"/>
    </source>
</evidence>
<dbReference type="SUPFAM" id="SSF51735">
    <property type="entry name" value="NAD(P)-binding Rossmann-fold domains"/>
    <property type="match status" value="1"/>
</dbReference>
<dbReference type="InterPro" id="IPR036291">
    <property type="entry name" value="NAD(P)-bd_dom_sf"/>
</dbReference>
<dbReference type="FunFam" id="3.40.50.720:FF:000336">
    <property type="entry name" value="Aldehyde reductase"/>
    <property type="match status" value="1"/>
</dbReference>
<evidence type="ECO:0000259" key="3">
    <source>
        <dbReference type="Pfam" id="PF01370"/>
    </source>
</evidence>
<dbReference type="PANTHER" id="PTHR10366">
    <property type="entry name" value="NAD DEPENDENT EPIMERASE/DEHYDRATASE"/>
    <property type="match status" value="1"/>
</dbReference>
<comment type="similarity">
    <text evidence="2">Belongs to the NAD(P)-dependent epimerase/dehydratase family. Dihydroflavonol-4-reductase subfamily.</text>
</comment>
<dbReference type="PANTHER" id="PTHR10366:SF564">
    <property type="entry name" value="STEROL-4-ALPHA-CARBOXYLATE 3-DEHYDROGENASE, DECARBOXYLATING"/>
    <property type="match status" value="1"/>
</dbReference>
<evidence type="ECO:0000313" key="5">
    <source>
        <dbReference type="Proteomes" id="UP000664859"/>
    </source>
</evidence>
<comment type="caution">
    <text evidence="4">The sequence shown here is derived from an EMBL/GenBank/DDBJ whole genome shotgun (WGS) entry which is preliminary data.</text>
</comment>
<feature type="domain" description="NAD-dependent epimerase/dehydratase" evidence="3">
    <location>
        <begin position="6"/>
        <end position="250"/>
    </location>
</feature>
<dbReference type="Pfam" id="PF01370">
    <property type="entry name" value="Epimerase"/>
    <property type="match status" value="1"/>
</dbReference>
<proteinExistence type="inferred from homology"/>
<dbReference type="Proteomes" id="UP000664859">
    <property type="component" value="Unassembled WGS sequence"/>
</dbReference>
<keyword evidence="5" id="KW-1185">Reference proteome</keyword>
<reference evidence="4" key="1">
    <citation type="submission" date="2021-02" db="EMBL/GenBank/DDBJ databases">
        <title>First Annotated Genome of the Yellow-green Alga Tribonema minus.</title>
        <authorList>
            <person name="Mahan K.M."/>
        </authorList>
    </citation>
    <scope>NUCLEOTIDE SEQUENCE</scope>
    <source>
        <strain evidence="4">UTEX B ZZ1240</strain>
    </source>
</reference>
<dbReference type="EMBL" id="JAFCMP010000542">
    <property type="protein sequence ID" value="KAG5175973.1"/>
    <property type="molecule type" value="Genomic_DNA"/>
</dbReference>
<dbReference type="InterPro" id="IPR050425">
    <property type="entry name" value="NAD(P)_dehydrat-like"/>
</dbReference>
<dbReference type="GO" id="GO:0016616">
    <property type="term" value="F:oxidoreductase activity, acting on the CH-OH group of donors, NAD or NADP as acceptor"/>
    <property type="evidence" value="ECO:0007669"/>
    <property type="project" value="TreeGrafter"/>
</dbReference>
<dbReference type="Gene3D" id="3.40.50.720">
    <property type="entry name" value="NAD(P)-binding Rossmann-like Domain"/>
    <property type="match status" value="1"/>
</dbReference>
<protein>
    <recommendedName>
        <fullName evidence="3">NAD-dependent epimerase/dehydratase domain-containing protein</fullName>
    </recommendedName>
</protein>
<organism evidence="4 5">
    <name type="scientific">Tribonema minus</name>
    <dbReference type="NCBI Taxonomy" id="303371"/>
    <lineage>
        <taxon>Eukaryota</taxon>
        <taxon>Sar</taxon>
        <taxon>Stramenopiles</taxon>
        <taxon>Ochrophyta</taxon>
        <taxon>PX clade</taxon>
        <taxon>Xanthophyceae</taxon>
        <taxon>Tribonematales</taxon>
        <taxon>Tribonemataceae</taxon>
        <taxon>Tribonema</taxon>
    </lineage>
</organism>
<sequence>MKAGLVLVTGASGYIGSNVVQLLLQEGYSVRGTVRSTTGPKVQHLLDMGEKLELVAADLTKDDGWEDAARGCDYCLHVASPFILNVSDDDADTLIKPAVDGTLRVLGACAAAGTIKRVVLTSSIAAIIAGWEPEAGKELQEPETHWSVAEKCDAYSKSKTLAERAAWDYVERKAAAGESVFELTTINPGFVIGPALSANDATSFDVARKLLTRAMPAVPALSLVMVDVRDVASAHVAAMTSAAAAGQRFVCAAETRWLRDLALSVAAPFKPLGYRVPTAPLPKLLLRIAGLFDKSVRGLVSQVDKQVFLDNSKSRTVLGLEYRSVAQSFPDMCHSLIRLGYIPKTKQYAAWEAASAAAPAASAEAAAPAPPAVVTTAIAASADGGVPATSTADSAQPAAAAAAAAEL</sequence>